<reference evidence="5 6" key="1">
    <citation type="submission" date="2018-06" db="EMBL/GenBank/DDBJ databases">
        <title>Lujinxingia sediminis gen. nov. sp. nov., a new facultative anaerobic member of the class Deltaproteobacteria, and proposal of Lujinxingaceae fam. nov.</title>
        <authorList>
            <person name="Guo L.-Y."/>
            <person name="Li C.-M."/>
            <person name="Wang S."/>
            <person name="Du Z.-J."/>
        </authorList>
    </citation>
    <scope>NUCLEOTIDE SEQUENCE [LARGE SCALE GENOMIC DNA]</scope>
    <source>
        <strain evidence="5 6">FA350</strain>
    </source>
</reference>
<dbReference type="RefSeq" id="WP_111332482.1">
    <property type="nucleotide sequence ID" value="NZ_CP030032.1"/>
</dbReference>
<dbReference type="PROSITE" id="PS50011">
    <property type="entry name" value="PROTEIN_KINASE_DOM"/>
    <property type="match status" value="1"/>
</dbReference>
<dbReference type="PANTHER" id="PTHR43289:SF6">
    <property type="entry name" value="SERINE_THREONINE-PROTEIN KINASE NEKL-3"/>
    <property type="match status" value="1"/>
</dbReference>
<dbReference type="PROSITE" id="PS00107">
    <property type="entry name" value="PROTEIN_KINASE_ATP"/>
    <property type="match status" value="1"/>
</dbReference>
<dbReference type="Gene3D" id="3.30.200.20">
    <property type="entry name" value="Phosphorylase Kinase, domain 1"/>
    <property type="match status" value="1"/>
</dbReference>
<dbReference type="Proteomes" id="UP000249799">
    <property type="component" value="Chromosome"/>
</dbReference>
<evidence type="ECO:0000313" key="6">
    <source>
        <dbReference type="Proteomes" id="UP000249799"/>
    </source>
</evidence>
<proteinExistence type="predicted"/>
<keyword evidence="4" id="KW-0067">ATP-binding</keyword>
<organism evidence="5 6">
    <name type="scientific">Bradymonas sediminis</name>
    <dbReference type="NCBI Taxonomy" id="1548548"/>
    <lineage>
        <taxon>Bacteria</taxon>
        <taxon>Deltaproteobacteria</taxon>
        <taxon>Bradymonadales</taxon>
        <taxon>Bradymonadaceae</taxon>
        <taxon>Bradymonas</taxon>
    </lineage>
</organism>
<evidence type="ECO:0000256" key="1">
    <source>
        <dbReference type="ARBA" id="ARBA00022679"/>
    </source>
</evidence>
<keyword evidence="2" id="KW-0547">Nucleotide-binding</keyword>
<name>A0A2Z4FIX2_9DELT</name>
<accession>A0A2Z4FIX2</accession>
<dbReference type="GO" id="GO:0004674">
    <property type="term" value="F:protein serine/threonine kinase activity"/>
    <property type="evidence" value="ECO:0007669"/>
    <property type="project" value="TreeGrafter"/>
</dbReference>
<dbReference type="InterPro" id="IPR011009">
    <property type="entry name" value="Kinase-like_dom_sf"/>
</dbReference>
<dbReference type="PROSITE" id="PS00108">
    <property type="entry name" value="PROTEIN_KINASE_ST"/>
    <property type="match status" value="1"/>
</dbReference>
<evidence type="ECO:0000256" key="3">
    <source>
        <dbReference type="ARBA" id="ARBA00022777"/>
    </source>
</evidence>
<evidence type="ECO:0000313" key="5">
    <source>
        <dbReference type="EMBL" id="AWV88596.1"/>
    </source>
</evidence>
<dbReference type="EMBL" id="CP030032">
    <property type="protein sequence ID" value="AWV88596.1"/>
    <property type="molecule type" value="Genomic_DNA"/>
</dbReference>
<dbReference type="SMART" id="SM00220">
    <property type="entry name" value="S_TKc"/>
    <property type="match status" value="1"/>
</dbReference>
<dbReference type="CDD" id="cd14014">
    <property type="entry name" value="STKc_PknB_like"/>
    <property type="match status" value="1"/>
</dbReference>
<dbReference type="GO" id="GO:0005524">
    <property type="term" value="F:ATP binding"/>
    <property type="evidence" value="ECO:0007669"/>
    <property type="project" value="UniProtKB-UniRule"/>
</dbReference>
<evidence type="ECO:0000256" key="2">
    <source>
        <dbReference type="ARBA" id="ARBA00022741"/>
    </source>
</evidence>
<dbReference type="KEGG" id="bsed:DN745_04295"/>
<dbReference type="Pfam" id="PF00069">
    <property type="entry name" value="Pkinase"/>
    <property type="match status" value="1"/>
</dbReference>
<protein>
    <submittedName>
        <fullName evidence="5">Uncharacterized protein</fullName>
    </submittedName>
</protein>
<dbReference type="Gene3D" id="1.10.510.10">
    <property type="entry name" value="Transferase(Phosphotransferase) domain 1"/>
    <property type="match status" value="1"/>
</dbReference>
<dbReference type="SUPFAM" id="SSF56112">
    <property type="entry name" value="Protein kinase-like (PK-like)"/>
    <property type="match status" value="1"/>
</dbReference>
<dbReference type="OrthoDB" id="5488032at2"/>
<dbReference type="InterPro" id="IPR000719">
    <property type="entry name" value="Prot_kinase_dom"/>
</dbReference>
<dbReference type="PANTHER" id="PTHR43289">
    <property type="entry name" value="MITOGEN-ACTIVATED PROTEIN KINASE KINASE KINASE 20-RELATED"/>
    <property type="match status" value="1"/>
</dbReference>
<evidence type="ECO:0000256" key="4">
    <source>
        <dbReference type="ARBA" id="ARBA00022840"/>
    </source>
</evidence>
<dbReference type="AlphaFoldDB" id="A0A2Z4FIX2"/>
<dbReference type="InterPro" id="IPR008271">
    <property type="entry name" value="Ser/Thr_kinase_AS"/>
</dbReference>
<keyword evidence="3" id="KW-0418">Kinase</keyword>
<dbReference type="InterPro" id="IPR017441">
    <property type="entry name" value="Protein_kinase_ATP_BS"/>
</dbReference>
<gene>
    <name evidence="5" type="ORF">DN745_04295</name>
</gene>
<keyword evidence="6" id="KW-1185">Reference proteome</keyword>
<keyword evidence="1" id="KW-0808">Transferase</keyword>
<sequence>MSATDTKLQPGMVLAERYQLIEEVGRGGFGMVYRARQLNMDRDVALKILPPKFMAVSDVVERFKREARLASRLRHPNTITVHDYGSHENLLFIVMELLEGEDLADVLARQRTVEMERILHIGRQALQSLHEAHSQQIIHRDLKPENIFLTRMGEDHDFVKVLDFGIAKLAMPEAAGAQPGRKLTLSGSTVGTPTYMSPEQAAGDEVDPLSDLYALAVILYETACGKPPFYDESAAKVMRAHLFTAVPKFAKAPLRDSRFEAVLLKALSKEKADRYPSAQAFLEALSPSAAEMLSPAFDEEDPPTTEFLGLDSHSEGLENAAPKRGIASSPDFRTSAVGSHGVREKRTTESMLRALEIGADAAQTSARRVTDDSAIPFDSLPEFPQRARVQEAEASSRSNRISGLDDAFTDAPPPGFVSTPVSSSIITALDPEPNEVILLTQKKADTPPPSAARPELRPPQASEPTAQVPQGPPPSKRAKRQTFSGEFNAASASEADVDADWTWEAPQDEFDSFGAMPQQRNSRTALIAGALLILAILALAALQAAGIIKLF</sequence>